<name>A0ABV8JYD0_9BACL</name>
<organism evidence="1 2">
    <name type="scientific">Paenibacillus xanthanilyticus</name>
    <dbReference type="NCBI Taxonomy" id="1783531"/>
    <lineage>
        <taxon>Bacteria</taxon>
        <taxon>Bacillati</taxon>
        <taxon>Bacillota</taxon>
        <taxon>Bacilli</taxon>
        <taxon>Bacillales</taxon>
        <taxon>Paenibacillaceae</taxon>
        <taxon>Paenibacillus</taxon>
    </lineage>
</organism>
<accession>A0ABV8JYD0</accession>
<protein>
    <submittedName>
        <fullName evidence="1">Uncharacterized protein</fullName>
    </submittedName>
</protein>
<gene>
    <name evidence="1" type="ORF">ACFOZ8_05110</name>
</gene>
<dbReference type="RefSeq" id="WP_377717725.1">
    <property type="nucleotide sequence ID" value="NZ_JBHSAM010000014.1"/>
</dbReference>
<sequence length="77" mass="9101">MALDGYMFDKDDSRIDYFPIGDQLHQALFENQNKMYLSYQYLRKLSDYYCDASFREDEVRKLAGERSINSGSFGLHI</sequence>
<evidence type="ECO:0000313" key="2">
    <source>
        <dbReference type="Proteomes" id="UP001595715"/>
    </source>
</evidence>
<comment type="caution">
    <text evidence="1">The sequence shown here is derived from an EMBL/GenBank/DDBJ whole genome shotgun (WGS) entry which is preliminary data.</text>
</comment>
<proteinExistence type="predicted"/>
<evidence type="ECO:0000313" key="1">
    <source>
        <dbReference type="EMBL" id="MFC4099033.1"/>
    </source>
</evidence>
<keyword evidence="2" id="KW-1185">Reference proteome</keyword>
<reference evidence="2" key="1">
    <citation type="journal article" date="2019" name="Int. J. Syst. Evol. Microbiol.">
        <title>The Global Catalogue of Microorganisms (GCM) 10K type strain sequencing project: providing services to taxonomists for standard genome sequencing and annotation.</title>
        <authorList>
            <consortium name="The Broad Institute Genomics Platform"/>
            <consortium name="The Broad Institute Genome Sequencing Center for Infectious Disease"/>
            <person name="Wu L."/>
            <person name="Ma J."/>
        </authorList>
    </citation>
    <scope>NUCLEOTIDE SEQUENCE [LARGE SCALE GENOMIC DNA]</scope>
    <source>
        <strain evidence="2">IBRC-M 10987</strain>
    </source>
</reference>
<dbReference type="EMBL" id="JBHSAM010000014">
    <property type="protein sequence ID" value="MFC4099033.1"/>
    <property type="molecule type" value="Genomic_DNA"/>
</dbReference>
<dbReference type="Proteomes" id="UP001595715">
    <property type="component" value="Unassembled WGS sequence"/>
</dbReference>